<reference evidence="3" key="2">
    <citation type="submission" date="2022-01" db="EMBL/GenBank/DDBJ databases">
        <authorList>
            <person name="Yamashiro T."/>
            <person name="Shiraishi A."/>
            <person name="Satake H."/>
            <person name="Nakayama K."/>
        </authorList>
    </citation>
    <scope>NUCLEOTIDE SEQUENCE</scope>
</reference>
<organism evidence="3 4">
    <name type="scientific">Tanacetum coccineum</name>
    <dbReference type="NCBI Taxonomy" id="301880"/>
    <lineage>
        <taxon>Eukaryota</taxon>
        <taxon>Viridiplantae</taxon>
        <taxon>Streptophyta</taxon>
        <taxon>Embryophyta</taxon>
        <taxon>Tracheophyta</taxon>
        <taxon>Spermatophyta</taxon>
        <taxon>Magnoliopsida</taxon>
        <taxon>eudicotyledons</taxon>
        <taxon>Gunneridae</taxon>
        <taxon>Pentapetalae</taxon>
        <taxon>asterids</taxon>
        <taxon>campanulids</taxon>
        <taxon>Asterales</taxon>
        <taxon>Asteraceae</taxon>
        <taxon>Asteroideae</taxon>
        <taxon>Anthemideae</taxon>
        <taxon>Anthemidinae</taxon>
        <taxon>Tanacetum</taxon>
    </lineage>
</organism>
<keyword evidence="3" id="KW-0548">Nucleotidyltransferase</keyword>
<dbReference type="InterPro" id="IPR043128">
    <property type="entry name" value="Rev_trsase/Diguanyl_cyclase"/>
</dbReference>
<name>A0ABQ5AD05_9ASTR</name>
<dbReference type="InterPro" id="IPR012337">
    <property type="entry name" value="RNaseH-like_sf"/>
</dbReference>
<dbReference type="Gene3D" id="3.30.70.270">
    <property type="match status" value="1"/>
</dbReference>
<dbReference type="InterPro" id="IPR036397">
    <property type="entry name" value="RNaseH_sf"/>
</dbReference>
<keyword evidence="4" id="KW-1185">Reference proteome</keyword>
<protein>
    <submittedName>
        <fullName evidence="3">Reverse transcriptase domain-containing protein</fullName>
    </submittedName>
</protein>
<dbReference type="SUPFAM" id="SSF56672">
    <property type="entry name" value="DNA/RNA polymerases"/>
    <property type="match status" value="1"/>
</dbReference>
<dbReference type="EMBL" id="BQNB010012116">
    <property type="protein sequence ID" value="GJS99426.1"/>
    <property type="molecule type" value="Genomic_DNA"/>
</dbReference>
<keyword evidence="3" id="KW-0808">Transferase</keyword>
<evidence type="ECO:0000259" key="2">
    <source>
        <dbReference type="Pfam" id="PF17919"/>
    </source>
</evidence>
<reference evidence="3" key="1">
    <citation type="journal article" date="2022" name="Int. J. Mol. Sci.">
        <title>Draft Genome of Tanacetum Coccineum: Genomic Comparison of Closely Related Tanacetum-Family Plants.</title>
        <authorList>
            <person name="Yamashiro T."/>
            <person name="Shiraishi A."/>
            <person name="Nakayama K."/>
            <person name="Satake H."/>
        </authorList>
    </citation>
    <scope>NUCLEOTIDE SEQUENCE</scope>
</reference>
<comment type="caution">
    <text evidence="3">The sequence shown here is derived from an EMBL/GenBank/DDBJ whole genome shotgun (WGS) entry which is preliminary data.</text>
</comment>
<keyword evidence="3" id="KW-0695">RNA-directed DNA polymerase</keyword>
<dbReference type="Pfam" id="PF17919">
    <property type="entry name" value="RT_RNaseH_2"/>
    <property type="match status" value="1"/>
</dbReference>
<sequence>MVTEGIVPGHKVSSAGLEVNQAKFDVIAKLLPPTNVKAVRSFLRHAGFYRRFIKDFSKISRSMTKLLEKDSVFDFNEECMKAIETLKEKLTNAPIMVSPDWSQPFELMCDARDFVVGAVLGQWEGKHFCPIHFVSKTLNNSQQNYTVTEKELLVVIKNKKGVENVTTNHLSRLENPNLTELRDEDIDDNFPDETLMNEVHTLVQNCDACQRSGSLSRRPFPNSHKFEYILVDIDYVSKWAEVEALPTNDARVIINFLKNLFSYFVIPEALISDRVKDNPSVWSRKFDDALWAFRTAYKTLIGTTPKLRIWKEFKAGDNVLLHNSKYKFKAPKLRSEWYGPFMVIHGFPSGYVDLYDKHGGSFIVNGHRVKLCHDKEQLNELASEEVNFRCEKEPITKFSLGK</sequence>
<dbReference type="PANTHER" id="PTHR37984">
    <property type="entry name" value="PROTEIN CBG26694"/>
    <property type="match status" value="1"/>
</dbReference>
<dbReference type="InterPro" id="IPR043502">
    <property type="entry name" value="DNA/RNA_pol_sf"/>
</dbReference>
<proteinExistence type="predicted"/>
<evidence type="ECO:0000256" key="1">
    <source>
        <dbReference type="ARBA" id="ARBA00023268"/>
    </source>
</evidence>
<dbReference type="InterPro" id="IPR041577">
    <property type="entry name" value="RT_RNaseH_2"/>
</dbReference>
<evidence type="ECO:0000313" key="4">
    <source>
        <dbReference type="Proteomes" id="UP001151760"/>
    </source>
</evidence>
<dbReference type="GO" id="GO:0003964">
    <property type="term" value="F:RNA-directed DNA polymerase activity"/>
    <property type="evidence" value="ECO:0007669"/>
    <property type="project" value="UniProtKB-KW"/>
</dbReference>
<dbReference type="SUPFAM" id="SSF53098">
    <property type="entry name" value="Ribonuclease H-like"/>
    <property type="match status" value="1"/>
</dbReference>
<dbReference type="Gene3D" id="3.30.420.10">
    <property type="entry name" value="Ribonuclease H-like superfamily/Ribonuclease H"/>
    <property type="match status" value="1"/>
</dbReference>
<feature type="domain" description="Reverse transcriptase/retrotransposon-derived protein RNase H-like" evidence="2">
    <location>
        <begin position="75"/>
        <end position="161"/>
    </location>
</feature>
<evidence type="ECO:0000313" key="3">
    <source>
        <dbReference type="EMBL" id="GJS99426.1"/>
    </source>
</evidence>
<keyword evidence="1" id="KW-0511">Multifunctional enzyme</keyword>
<dbReference type="InterPro" id="IPR050951">
    <property type="entry name" value="Retrovirus_Pol_polyprotein"/>
</dbReference>
<gene>
    <name evidence="3" type="ORF">Tco_0820596</name>
</gene>
<dbReference type="Proteomes" id="UP001151760">
    <property type="component" value="Unassembled WGS sequence"/>
</dbReference>
<accession>A0ABQ5AD05</accession>
<dbReference type="PANTHER" id="PTHR37984:SF5">
    <property type="entry name" value="PROTEIN NYNRIN-LIKE"/>
    <property type="match status" value="1"/>
</dbReference>